<protein>
    <submittedName>
        <fullName evidence="2">MBL fold metallo-hydrolase</fullName>
    </submittedName>
</protein>
<dbReference type="SMART" id="SM00849">
    <property type="entry name" value="Lactamase_B"/>
    <property type="match status" value="1"/>
</dbReference>
<evidence type="ECO:0000313" key="3">
    <source>
        <dbReference type="Proteomes" id="UP000269041"/>
    </source>
</evidence>
<gene>
    <name evidence="2" type="ORF">EJA03_08665</name>
</gene>
<comment type="caution">
    <text evidence="2">The sequence shown here is derived from an EMBL/GenBank/DDBJ whole genome shotgun (WGS) entry which is preliminary data.</text>
</comment>
<dbReference type="PANTHER" id="PTHR42951">
    <property type="entry name" value="METALLO-BETA-LACTAMASE DOMAIN-CONTAINING"/>
    <property type="match status" value="1"/>
</dbReference>
<dbReference type="InterPro" id="IPR050855">
    <property type="entry name" value="NDM-1-like"/>
</dbReference>
<keyword evidence="2" id="KW-0378">Hydrolase</keyword>
<keyword evidence="3" id="KW-1185">Reference proteome</keyword>
<dbReference type="SUPFAM" id="SSF56281">
    <property type="entry name" value="Metallo-hydrolase/oxidoreductase"/>
    <property type="match status" value="1"/>
</dbReference>
<sequence length="257" mass="29474">MKLHAINGYIQKIYLVEYSGKLLLLDGASRADIPYIKHYITEVIKQPFTNLKVVIVTHMHPDHAGAAHKLRDLTGCILVSADKSKQWYGGLDGMLMHFTDLILARWVAGRLKKPKRRLWYPRYLQPDVTLNDGQPIPYFEDWVVLETPGHTDRDLSVYHKQQGILYVADLIVEVKQRLIAPFPIFHPNKYRQSLQRVYDMAPTTLLLAHGGEVTLDESAYQHLVNIAPCTPTTHWRAIKVKLRSLLSSVWSFGLVDK</sequence>
<dbReference type="Proteomes" id="UP000269041">
    <property type="component" value="Unassembled WGS sequence"/>
</dbReference>
<reference evidence="2 3" key="1">
    <citation type="submission" date="2018-12" db="EMBL/GenBank/DDBJ databases">
        <title>Genomic taxonomy of the Vibrionaceae family.</title>
        <authorList>
            <person name="Gomez-Gil B."/>
            <person name="Enciso-Ibarra K."/>
        </authorList>
    </citation>
    <scope>NUCLEOTIDE SEQUENCE [LARGE SCALE GENOMIC DNA]</scope>
    <source>
        <strain evidence="2 3">CAIM 594</strain>
    </source>
</reference>
<dbReference type="AlphaFoldDB" id="A0A3R9FPU5"/>
<evidence type="ECO:0000313" key="2">
    <source>
        <dbReference type="EMBL" id="RSD31482.1"/>
    </source>
</evidence>
<dbReference type="Gene3D" id="3.60.15.10">
    <property type="entry name" value="Ribonuclease Z/Hydroxyacylglutathione hydrolase-like"/>
    <property type="match status" value="1"/>
</dbReference>
<accession>A0A3R9FPU5</accession>
<evidence type="ECO:0000259" key="1">
    <source>
        <dbReference type="SMART" id="SM00849"/>
    </source>
</evidence>
<dbReference type="OrthoDB" id="9802991at2"/>
<dbReference type="InterPro" id="IPR001279">
    <property type="entry name" value="Metallo-B-lactamas"/>
</dbReference>
<name>A0A3R9FPU5_9VIBR</name>
<dbReference type="EMBL" id="RSFA01000030">
    <property type="protein sequence ID" value="RSD31482.1"/>
    <property type="molecule type" value="Genomic_DNA"/>
</dbReference>
<feature type="domain" description="Metallo-beta-lactamase" evidence="1">
    <location>
        <begin position="10"/>
        <end position="209"/>
    </location>
</feature>
<dbReference type="RefSeq" id="WP_125320838.1">
    <property type="nucleotide sequence ID" value="NZ_AP024889.1"/>
</dbReference>
<dbReference type="InterPro" id="IPR036866">
    <property type="entry name" value="RibonucZ/Hydroxyglut_hydro"/>
</dbReference>
<dbReference type="Pfam" id="PF00753">
    <property type="entry name" value="Lactamase_B"/>
    <property type="match status" value="1"/>
</dbReference>
<dbReference type="GO" id="GO:0016787">
    <property type="term" value="F:hydrolase activity"/>
    <property type="evidence" value="ECO:0007669"/>
    <property type="project" value="UniProtKB-KW"/>
</dbReference>
<organism evidence="2 3">
    <name type="scientific">Vibrio pectenicida</name>
    <dbReference type="NCBI Taxonomy" id="62763"/>
    <lineage>
        <taxon>Bacteria</taxon>
        <taxon>Pseudomonadati</taxon>
        <taxon>Pseudomonadota</taxon>
        <taxon>Gammaproteobacteria</taxon>
        <taxon>Vibrionales</taxon>
        <taxon>Vibrionaceae</taxon>
        <taxon>Vibrio</taxon>
    </lineage>
</organism>
<proteinExistence type="predicted"/>